<organism evidence="1 2">
    <name type="scientific">Fusibacter tunisiensis</name>
    <dbReference type="NCBI Taxonomy" id="1008308"/>
    <lineage>
        <taxon>Bacteria</taxon>
        <taxon>Bacillati</taxon>
        <taxon>Bacillota</taxon>
        <taxon>Clostridia</taxon>
        <taxon>Eubacteriales</taxon>
        <taxon>Eubacteriales Family XII. Incertae Sedis</taxon>
        <taxon>Fusibacter</taxon>
    </lineage>
</organism>
<gene>
    <name evidence="1" type="ORF">JOC49_000383</name>
</gene>
<accession>A0ABS2MNA0</accession>
<keyword evidence="2" id="KW-1185">Reference proteome</keyword>
<reference evidence="1 2" key="1">
    <citation type="submission" date="2021-01" db="EMBL/GenBank/DDBJ databases">
        <title>Genomic Encyclopedia of Type Strains, Phase IV (KMG-IV): sequencing the most valuable type-strain genomes for metagenomic binning, comparative biology and taxonomic classification.</title>
        <authorList>
            <person name="Goeker M."/>
        </authorList>
    </citation>
    <scope>NUCLEOTIDE SEQUENCE [LARGE SCALE GENOMIC DNA]</scope>
    <source>
        <strain evidence="1 2">DSM 24436</strain>
    </source>
</reference>
<name>A0ABS2MNA0_9FIRM</name>
<dbReference type="RefSeq" id="WP_204661640.1">
    <property type="nucleotide sequence ID" value="NZ_JAFBDT010000002.1"/>
</dbReference>
<dbReference type="EMBL" id="JAFBDT010000002">
    <property type="protein sequence ID" value="MBM7560869.1"/>
    <property type="molecule type" value="Genomic_DNA"/>
</dbReference>
<comment type="caution">
    <text evidence="1">The sequence shown here is derived from an EMBL/GenBank/DDBJ whole genome shotgun (WGS) entry which is preliminary data.</text>
</comment>
<protein>
    <submittedName>
        <fullName evidence="1">Uncharacterized protein</fullName>
    </submittedName>
</protein>
<proteinExistence type="predicted"/>
<sequence>MSKFQMNGKVLKILGLALLLVVFVFAGSQILFAKSAGAQVMSGFYKMAASESQEGHMELWATTEEPSMAPIFDLFKLVMNYENTGMSGFSNVQIHLDDAVLLEGVMAVQEDVLYVDLLDLYGSYFYYDDGDFEAYMTQSYALREYMMGVSFKGIDFKAYVEAVEEALGDNLYKSDGRVYLELDEVAMLDLTEAVLQVVAADDAFVPVLHRELVGLLSLMIEDGFEFGGAGPEDWQELLSEIEDYETFEAEFNEGVSALLSDLERERDRAVEPGFNMVMVFDLDWLNTIEAMEMTFEVEGDLTLEMRYKNESAYDFNTYDKASGLDFEPFMSGESDLYEVAGEVLGNFSEKVQANDKLVEAIEGTEYYQEMAYWFGFEGIDEFFEMILSEFFYY</sequence>
<evidence type="ECO:0000313" key="1">
    <source>
        <dbReference type="EMBL" id="MBM7560869.1"/>
    </source>
</evidence>
<dbReference type="Proteomes" id="UP000767854">
    <property type="component" value="Unassembled WGS sequence"/>
</dbReference>
<evidence type="ECO:0000313" key="2">
    <source>
        <dbReference type="Proteomes" id="UP000767854"/>
    </source>
</evidence>